<dbReference type="AlphaFoldDB" id="A0A6B7ENZ6"/>
<evidence type="ECO:0000256" key="1">
    <source>
        <dbReference type="ARBA" id="ARBA00009995"/>
    </source>
</evidence>
<accession>A0A6B7ENZ6</accession>
<evidence type="ECO:0000313" key="6">
    <source>
        <dbReference type="EMBL" id="QAV53746.1"/>
    </source>
</evidence>
<keyword evidence="2 3" id="KW-0808">Transferase</keyword>
<dbReference type="FunFam" id="3.40.50.2000:FF:000055">
    <property type="entry name" value="Glycosyltransferase"/>
    <property type="match status" value="1"/>
</dbReference>
<keyword evidence="3" id="KW-0328">Glycosyltransferase</keyword>
<dbReference type="Pfam" id="PF26168">
    <property type="entry name" value="Glyco_transf_N"/>
    <property type="match status" value="1"/>
</dbReference>
<dbReference type="EC" id="2.4.1.-" evidence="4"/>
<dbReference type="CDD" id="cd03784">
    <property type="entry name" value="GT1_Gtf-like"/>
    <property type="match status" value="1"/>
</dbReference>
<dbReference type="InterPro" id="IPR058980">
    <property type="entry name" value="Glyco_transf_N"/>
</dbReference>
<dbReference type="PANTHER" id="PTHR11926">
    <property type="entry name" value="GLUCOSYL/GLUCURONOSYL TRANSFERASES"/>
    <property type="match status" value="1"/>
</dbReference>
<reference evidence="6" key="1">
    <citation type="submission" date="2018-03" db="EMBL/GenBank/DDBJ databases">
        <title>Identification of two glycosyltransferase involved accumulation of rutin in Fagopyrum tataricum.</title>
        <authorList>
            <person name="Yin Q."/>
        </authorList>
    </citation>
    <scope>NUCLEOTIDE SEQUENCE</scope>
</reference>
<dbReference type="GO" id="GO:0080043">
    <property type="term" value="F:quercetin 3-O-glucosyltransferase activity"/>
    <property type="evidence" value="ECO:0007669"/>
    <property type="project" value="TreeGrafter"/>
</dbReference>
<protein>
    <recommendedName>
        <fullName evidence="4">Glycosyltransferase</fullName>
        <ecNumber evidence="4">2.4.1.-</ecNumber>
    </recommendedName>
</protein>
<dbReference type="FunFam" id="3.40.50.2000:FF:000027">
    <property type="entry name" value="Glycosyltransferase"/>
    <property type="match status" value="1"/>
</dbReference>
<dbReference type="InterPro" id="IPR002213">
    <property type="entry name" value="UDP_glucos_trans"/>
</dbReference>
<name>A0A6B7ENZ6_FAGTA</name>
<dbReference type="SUPFAM" id="SSF53756">
    <property type="entry name" value="UDP-Glycosyltransferase/glycogen phosphorylase"/>
    <property type="match status" value="1"/>
</dbReference>
<comment type="similarity">
    <text evidence="1 3">Belongs to the UDP-glycosyltransferase family.</text>
</comment>
<dbReference type="GO" id="GO:0080044">
    <property type="term" value="F:quercetin 7-O-glucosyltransferase activity"/>
    <property type="evidence" value="ECO:0007669"/>
    <property type="project" value="TreeGrafter"/>
</dbReference>
<dbReference type="EMBL" id="MH197421">
    <property type="protein sequence ID" value="QAV53746.1"/>
    <property type="molecule type" value="mRNA"/>
</dbReference>
<evidence type="ECO:0000259" key="5">
    <source>
        <dbReference type="Pfam" id="PF26168"/>
    </source>
</evidence>
<proteinExistence type="evidence at transcript level"/>
<organism evidence="6">
    <name type="scientific">Fagopyrum tataricum</name>
    <name type="common">Tartarian buckwheat</name>
    <name type="synonym">Polygonum tataricum</name>
    <dbReference type="NCBI Taxonomy" id="62330"/>
    <lineage>
        <taxon>Eukaryota</taxon>
        <taxon>Viridiplantae</taxon>
        <taxon>Streptophyta</taxon>
        <taxon>Embryophyta</taxon>
        <taxon>Tracheophyta</taxon>
        <taxon>Spermatophyta</taxon>
        <taxon>Magnoliopsida</taxon>
        <taxon>eudicotyledons</taxon>
        <taxon>Gunneridae</taxon>
        <taxon>Pentapetalae</taxon>
        <taxon>Caryophyllales</taxon>
        <taxon>Polygonaceae</taxon>
        <taxon>Polygonoideae</taxon>
        <taxon>Fagopyreae</taxon>
        <taxon>Fagopyrum</taxon>
    </lineage>
</organism>
<sequence>MEFLSGNQADQKPHVVCVPYPAQGHINPMMKLAKLLHSHGGFHVTFVHTHYNHARLLRSRGPRALDGLPSFKFASIPDGLPVDPDGADVTQDTTALCASVDRHCLTPFTDLLRRMNKAAEEGGVPPVTSIVGDVAMMFSLEAAEDLGIKHVTFWTVSACGFLGYDQYPRLVQEGYIPLKGASYLTNGYLDTHIDWIPGMKGIRLKDLPTFVRTTDPNDIMVNLVQSLLKRTRKSTAVILNTFDALEQDVLAALALNFPPIYAVGPLHMLVDRLVQDEETKLIGSNLWKEDQRCIEWLDSREPNSVVYVNFGSITVMSNHQLVEFAFGLANSGKHFLWIIRPDLVTGESAVLPSEFVEEIKGRGLLAEWCEQERVLCHPAIGGFLTHSGWNSVLESICGGIPMISWPFFAEQQMNCWYSSNVWGIGMEIDEDVKRDAVEKQVIELIDGEHGKEMKRRTMEWKSLAEAAVSKPIGQSLLNLKNLITHILPFP</sequence>
<feature type="domain" description="Glycosyltransferase N-terminal" evidence="5">
    <location>
        <begin position="15"/>
        <end position="62"/>
    </location>
</feature>
<dbReference type="Pfam" id="PF00201">
    <property type="entry name" value="UDPGT"/>
    <property type="match status" value="1"/>
</dbReference>
<dbReference type="Gene3D" id="3.40.50.2000">
    <property type="entry name" value="Glycogen Phosphorylase B"/>
    <property type="match status" value="2"/>
</dbReference>
<dbReference type="InterPro" id="IPR035595">
    <property type="entry name" value="UDP_glycos_trans_CS"/>
</dbReference>
<evidence type="ECO:0000256" key="3">
    <source>
        <dbReference type="RuleBase" id="RU003718"/>
    </source>
</evidence>
<evidence type="ECO:0000256" key="4">
    <source>
        <dbReference type="RuleBase" id="RU362057"/>
    </source>
</evidence>
<dbReference type="PANTHER" id="PTHR11926:SF774">
    <property type="entry name" value="UDP-GLYCOSYLTRANSFERASE 85A1-RELATED"/>
    <property type="match status" value="1"/>
</dbReference>
<dbReference type="PROSITE" id="PS00375">
    <property type="entry name" value="UDPGT"/>
    <property type="match status" value="1"/>
</dbReference>
<evidence type="ECO:0000256" key="2">
    <source>
        <dbReference type="ARBA" id="ARBA00022679"/>
    </source>
</evidence>